<dbReference type="RefSeq" id="WP_146294762.1">
    <property type="nucleotide sequence ID" value="NZ_CP042326.1"/>
</dbReference>
<dbReference type="AlphaFoldDB" id="A0A5B8NJN8"/>
<dbReference type="PANTHER" id="PTHR21043:SF0">
    <property type="entry name" value="MITOCHONDRIAL ASSEMBLY OF RIBOSOMAL LARGE SUBUNIT PROTEIN 1"/>
    <property type="match status" value="1"/>
</dbReference>
<protein>
    <recommendedName>
        <fullName evidence="2">Ribosomal silencing factor RsfS</fullName>
    </recommendedName>
</protein>
<dbReference type="InterPro" id="IPR043519">
    <property type="entry name" value="NT_sf"/>
</dbReference>
<organism evidence="3 4">
    <name type="scientific">Euhalothece natronophila Z-M001</name>
    <dbReference type="NCBI Taxonomy" id="522448"/>
    <lineage>
        <taxon>Bacteria</taxon>
        <taxon>Bacillati</taxon>
        <taxon>Cyanobacteriota</taxon>
        <taxon>Cyanophyceae</taxon>
        <taxon>Oscillatoriophycideae</taxon>
        <taxon>Chroococcales</taxon>
        <taxon>Halothecacae</taxon>
        <taxon>Halothece cluster</taxon>
        <taxon>Euhalothece</taxon>
    </lineage>
</organism>
<comment type="similarity">
    <text evidence="1 2">Belongs to the Iojap/RsfS family.</text>
</comment>
<dbReference type="KEGG" id="enn:FRE64_03930"/>
<comment type="subunit">
    <text evidence="2">Interacts with ribosomal protein uL14 (rplN).</text>
</comment>
<dbReference type="GO" id="GO:0090071">
    <property type="term" value="P:negative regulation of ribosome biogenesis"/>
    <property type="evidence" value="ECO:0007669"/>
    <property type="project" value="UniProtKB-UniRule"/>
</dbReference>
<dbReference type="HAMAP" id="MF_01477">
    <property type="entry name" value="Iojap_RsfS"/>
    <property type="match status" value="1"/>
</dbReference>
<name>A0A5B8NJN8_9CHRO</name>
<keyword evidence="2" id="KW-0963">Cytoplasm</keyword>
<dbReference type="GO" id="GO:0043023">
    <property type="term" value="F:ribosomal large subunit binding"/>
    <property type="evidence" value="ECO:0007669"/>
    <property type="project" value="TreeGrafter"/>
</dbReference>
<proteinExistence type="inferred from homology"/>
<comment type="subcellular location">
    <subcellularLocation>
        <location evidence="2">Cytoplasm</location>
    </subcellularLocation>
</comment>
<dbReference type="OrthoDB" id="9793681at2"/>
<dbReference type="PANTHER" id="PTHR21043">
    <property type="entry name" value="IOJAP SUPERFAMILY ORTHOLOG"/>
    <property type="match status" value="1"/>
</dbReference>
<comment type="function">
    <text evidence="2">Functions as a ribosomal silencing factor. Interacts with ribosomal protein uL14 (rplN), blocking formation of intersubunit bridge B8. Prevents association of the 30S and 50S ribosomal subunits and the formation of functional ribosomes, thus repressing translation.</text>
</comment>
<dbReference type="Pfam" id="PF02410">
    <property type="entry name" value="RsfS"/>
    <property type="match status" value="1"/>
</dbReference>
<keyword evidence="4" id="KW-1185">Reference proteome</keyword>
<accession>A0A5B8NJN8</accession>
<dbReference type="Proteomes" id="UP000318453">
    <property type="component" value="Chromosome"/>
</dbReference>
<evidence type="ECO:0000313" key="3">
    <source>
        <dbReference type="EMBL" id="QDZ39156.1"/>
    </source>
</evidence>
<dbReference type="GO" id="GO:0005737">
    <property type="term" value="C:cytoplasm"/>
    <property type="evidence" value="ECO:0007669"/>
    <property type="project" value="UniProtKB-SubCell"/>
</dbReference>
<dbReference type="InterPro" id="IPR004394">
    <property type="entry name" value="Iojap/RsfS/C7orf30"/>
</dbReference>
<dbReference type="SUPFAM" id="SSF81301">
    <property type="entry name" value="Nucleotidyltransferase"/>
    <property type="match status" value="1"/>
</dbReference>
<sequence length="134" mass="15277">MNHQPLQDTNSIPTPTFAAAEKLAWTIAHAADSRKAENIVLLEVVEVSYLADYFVLTSGNSRTQVKAISDAIQESVQKQFNYAPVRIEGEKERNWILLDYGDVIAHILLPEEREFYDLEAFWGHAKRIDFEAVK</sequence>
<keyword evidence="2" id="KW-0678">Repressor</keyword>
<reference evidence="3 4" key="1">
    <citation type="submission" date="2019-08" db="EMBL/GenBank/DDBJ databases">
        <title>Carotenoids and Carotenoid Binding Proteins in the Halophilic Cyanobacterium Euhalothece sp. ZM00.</title>
        <authorList>
            <person name="Cho S.M."/>
            <person name="Song J.Y."/>
            <person name="Park Y.-I."/>
        </authorList>
    </citation>
    <scope>NUCLEOTIDE SEQUENCE [LARGE SCALE GENOMIC DNA]</scope>
    <source>
        <strain evidence="3 4">Z-M001</strain>
    </source>
</reference>
<gene>
    <name evidence="2 3" type="primary">rsfS</name>
    <name evidence="3" type="ORF">FRE64_03930</name>
</gene>
<dbReference type="EMBL" id="CP042326">
    <property type="protein sequence ID" value="QDZ39156.1"/>
    <property type="molecule type" value="Genomic_DNA"/>
</dbReference>
<dbReference type="GO" id="GO:0017148">
    <property type="term" value="P:negative regulation of translation"/>
    <property type="evidence" value="ECO:0007669"/>
    <property type="project" value="UniProtKB-UniRule"/>
</dbReference>
<evidence type="ECO:0000313" key="4">
    <source>
        <dbReference type="Proteomes" id="UP000318453"/>
    </source>
</evidence>
<keyword evidence="2" id="KW-0810">Translation regulation</keyword>
<dbReference type="Gene3D" id="3.30.460.10">
    <property type="entry name" value="Beta Polymerase, domain 2"/>
    <property type="match status" value="1"/>
</dbReference>
<dbReference type="GO" id="GO:0042256">
    <property type="term" value="P:cytosolic ribosome assembly"/>
    <property type="evidence" value="ECO:0007669"/>
    <property type="project" value="UniProtKB-UniRule"/>
</dbReference>
<evidence type="ECO:0000256" key="1">
    <source>
        <dbReference type="ARBA" id="ARBA00010574"/>
    </source>
</evidence>
<dbReference type="NCBIfam" id="TIGR00090">
    <property type="entry name" value="rsfS_iojap_ybeB"/>
    <property type="match status" value="1"/>
</dbReference>
<evidence type="ECO:0000256" key="2">
    <source>
        <dbReference type="HAMAP-Rule" id="MF_01477"/>
    </source>
</evidence>